<gene>
    <name evidence="2" type="ORF">BEMITA_LOCUS6022</name>
</gene>
<evidence type="ECO:0000313" key="2">
    <source>
        <dbReference type="EMBL" id="CAH0386960.1"/>
    </source>
</evidence>
<organism evidence="2 3">
    <name type="scientific">Bemisia tabaci</name>
    <name type="common">Sweetpotato whitefly</name>
    <name type="synonym">Aleurodes tabaci</name>
    <dbReference type="NCBI Taxonomy" id="7038"/>
    <lineage>
        <taxon>Eukaryota</taxon>
        <taxon>Metazoa</taxon>
        <taxon>Ecdysozoa</taxon>
        <taxon>Arthropoda</taxon>
        <taxon>Hexapoda</taxon>
        <taxon>Insecta</taxon>
        <taxon>Pterygota</taxon>
        <taxon>Neoptera</taxon>
        <taxon>Paraneoptera</taxon>
        <taxon>Hemiptera</taxon>
        <taxon>Sternorrhyncha</taxon>
        <taxon>Aleyrodoidea</taxon>
        <taxon>Aleyrodidae</taxon>
        <taxon>Aleyrodinae</taxon>
        <taxon>Bemisia</taxon>
    </lineage>
</organism>
<protein>
    <submittedName>
        <fullName evidence="2">Uncharacterized protein</fullName>
    </submittedName>
</protein>
<reference evidence="2" key="1">
    <citation type="submission" date="2021-12" db="EMBL/GenBank/DDBJ databases">
        <authorList>
            <person name="King R."/>
        </authorList>
    </citation>
    <scope>NUCLEOTIDE SEQUENCE</scope>
</reference>
<proteinExistence type="predicted"/>
<feature type="region of interest" description="Disordered" evidence="1">
    <location>
        <begin position="19"/>
        <end position="55"/>
    </location>
</feature>
<keyword evidence="3" id="KW-1185">Reference proteome</keyword>
<accession>A0A9P0A9Y9</accession>
<sequence>VKALCIFIGERKVKRLAAARKRKHDDIREGTPRESPLEMSKESSEQLSAASDLQAEEDIELSHDHVHQLPESPIQEVFCQRPPIFDSESEDEDEPIPLPIFEFPNNHEPPNIASVDSTPGRFDDDPSSSITTVLTDWAFEADVSHEQLRSLARKLKSAHPQCFLNSKIDARTYFKTPDGNNFYFFLPIYLFQKNALKGKVEKTGVVATARGFIRKILDPSLFVHFNWKGQGDHNKSAFTDMKFYEMQKSIVTELWGDSHAVLCKLDKTCSTFLVQEAGKLKRRNL</sequence>
<dbReference type="EMBL" id="OU963864">
    <property type="protein sequence ID" value="CAH0386960.1"/>
    <property type="molecule type" value="Genomic_DNA"/>
</dbReference>
<feature type="non-terminal residue" evidence="2">
    <location>
        <position position="1"/>
    </location>
</feature>
<evidence type="ECO:0000256" key="1">
    <source>
        <dbReference type="SAM" id="MobiDB-lite"/>
    </source>
</evidence>
<dbReference type="Proteomes" id="UP001152759">
    <property type="component" value="Chromosome 3"/>
</dbReference>
<feature type="compositionally biased region" description="Basic and acidic residues" evidence="1">
    <location>
        <begin position="24"/>
        <end position="44"/>
    </location>
</feature>
<name>A0A9P0A9Y9_BEMTA</name>
<dbReference type="AlphaFoldDB" id="A0A9P0A9Y9"/>
<evidence type="ECO:0000313" key="3">
    <source>
        <dbReference type="Proteomes" id="UP001152759"/>
    </source>
</evidence>